<dbReference type="PANTHER" id="PTHR21022:SF19">
    <property type="entry name" value="PREPHENATE DEHYDRATASE-RELATED"/>
    <property type="match status" value="1"/>
</dbReference>
<feature type="site" description="Essential for prephenate dehydratase activity" evidence="8">
    <location>
        <position position="174"/>
    </location>
</feature>
<evidence type="ECO:0000256" key="4">
    <source>
        <dbReference type="ARBA" id="ARBA00023141"/>
    </source>
</evidence>
<dbReference type="PANTHER" id="PTHR21022">
    <property type="entry name" value="PREPHENATE DEHYDRATASE P PROTEIN"/>
    <property type="match status" value="1"/>
</dbReference>
<evidence type="ECO:0000256" key="5">
    <source>
        <dbReference type="ARBA" id="ARBA00023222"/>
    </source>
</evidence>
<name>M7YE74_9BACT</name>
<dbReference type="InterPro" id="IPR001086">
    <property type="entry name" value="Preph_deHydtase"/>
</dbReference>
<comment type="caution">
    <text evidence="11">The sequence shown here is derived from an EMBL/GenBank/DDBJ whole genome shotgun (WGS) entry which is preliminary data.</text>
</comment>
<dbReference type="CDD" id="cd04905">
    <property type="entry name" value="ACT_CM-PDT"/>
    <property type="match status" value="1"/>
</dbReference>
<dbReference type="SUPFAM" id="SSF55021">
    <property type="entry name" value="ACT-like"/>
    <property type="match status" value="1"/>
</dbReference>
<feature type="domain" description="Prephenate dehydratase" evidence="9">
    <location>
        <begin position="4"/>
        <end position="181"/>
    </location>
</feature>
<dbReference type="GO" id="GO:0004664">
    <property type="term" value="F:prephenate dehydratase activity"/>
    <property type="evidence" value="ECO:0007669"/>
    <property type="project" value="UniProtKB-EC"/>
</dbReference>
<keyword evidence="5" id="KW-0584">Phenylalanine biosynthesis</keyword>
<dbReference type="UniPathway" id="UPA00121">
    <property type="reaction ID" value="UER00345"/>
</dbReference>
<dbReference type="InParanoid" id="M7YE74"/>
<evidence type="ECO:0000256" key="6">
    <source>
        <dbReference type="ARBA" id="ARBA00023239"/>
    </source>
</evidence>
<protein>
    <recommendedName>
        <fullName evidence="2">prephenate dehydratase</fullName>
        <ecNumber evidence="2">4.2.1.51</ecNumber>
    </recommendedName>
</protein>
<feature type="domain" description="ACT" evidence="10">
    <location>
        <begin position="194"/>
        <end position="270"/>
    </location>
</feature>
<dbReference type="RefSeq" id="WP_008623416.1">
    <property type="nucleotide sequence ID" value="NZ_AMZY02000001.1"/>
</dbReference>
<dbReference type="PROSITE" id="PS51671">
    <property type="entry name" value="ACT"/>
    <property type="match status" value="1"/>
</dbReference>
<dbReference type="InterPro" id="IPR002912">
    <property type="entry name" value="ACT_dom"/>
</dbReference>
<organism evidence="11 12">
    <name type="scientific">Mariniradius saccharolyticus AK6</name>
    <dbReference type="NCBI Taxonomy" id="1239962"/>
    <lineage>
        <taxon>Bacteria</taxon>
        <taxon>Pseudomonadati</taxon>
        <taxon>Bacteroidota</taxon>
        <taxon>Cytophagia</taxon>
        <taxon>Cytophagales</taxon>
        <taxon>Cyclobacteriaceae</taxon>
        <taxon>Mariniradius</taxon>
    </lineage>
</organism>
<sequence>MIQKIAIQGIPGSFHHQVALNCFGNEAEIVGFRTFEEVAKSVANGHCPYAVMAIENSIAGAILPNYELIDRYGLWIMDEYYLPISHNLMALPGQRIEDLTEVRSHPMALLQCKKFFQDYPKISLIDDVDTASVAQRIGEESLVGIGAIASKTAAAIYHLEILAADIQTVKNNFTRFILLCSERKPADFLPNKASLKLTISNEKGSLAKLLTLLSAHDLDLSKIQSIPVIDEPWNYSFFIDTVFDTYENYRSALAAVRAHGGGIKIFGEYRSRKEEAGMVFQPNIASR</sequence>
<evidence type="ECO:0000259" key="9">
    <source>
        <dbReference type="PROSITE" id="PS51171"/>
    </source>
</evidence>
<dbReference type="AlphaFoldDB" id="M7YE74"/>
<comment type="pathway">
    <text evidence="1">Amino-acid biosynthesis; L-phenylalanine biosynthesis; phenylpyruvate from prephenate: step 1/1.</text>
</comment>
<dbReference type="eggNOG" id="COG0077">
    <property type="taxonomic scope" value="Bacteria"/>
</dbReference>
<evidence type="ECO:0000313" key="11">
    <source>
        <dbReference type="EMBL" id="EMS35426.1"/>
    </source>
</evidence>
<reference evidence="11" key="1">
    <citation type="submission" date="2013-01" db="EMBL/GenBank/DDBJ databases">
        <title>Genome assembly of Mariniradius saccharolyticus AK6.</title>
        <authorList>
            <person name="Vaidya B."/>
            <person name="Khatri I."/>
            <person name="Tanuku N.R.S."/>
            <person name="Subramanian S."/>
            <person name="Pinnaka A."/>
        </authorList>
    </citation>
    <scope>NUCLEOTIDE SEQUENCE [LARGE SCALE GENOMIC DNA]</scope>
    <source>
        <strain evidence="11">AK6</strain>
    </source>
</reference>
<keyword evidence="12" id="KW-1185">Reference proteome</keyword>
<dbReference type="GO" id="GO:0005737">
    <property type="term" value="C:cytoplasm"/>
    <property type="evidence" value="ECO:0007669"/>
    <property type="project" value="TreeGrafter"/>
</dbReference>
<dbReference type="Proteomes" id="UP000010953">
    <property type="component" value="Unassembled WGS sequence"/>
</dbReference>
<evidence type="ECO:0000256" key="8">
    <source>
        <dbReference type="PIRSR" id="PIRSR001500-2"/>
    </source>
</evidence>
<dbReference type="PIRSF" id="PIRSF001500">
    <property type="entry name" value="Chor_mut_pdt_Ppr"/>
    <property type="match status" value="1"/>
</dbReference>
<evidence type="ECO:0000313" key="12">
    <source>
        <dbReference type="Proteomes" id="UP000010953"/>
    </source>
</evidence>
<dbReference type="CDD" id="cd13631">
    <property type="entry name" value="PBP2_Ct-PDT_like"/>
    <property type="match status" value="1"/>
</dbReference>
<evidence type="ECO:0000259" key="10">
    <source>
        <dbReference type="PROSITE" id="PS51671"/>
    </source>
</evidence>
<dbReference type="PROSITE" id="PS51171">
    <property type="entry name" value="PREPHENATE_DEHYDR_3"/>
    <property type="match status" value="1"/>
</dbReference>
<keyword evidence="4" id="KW-0057">Aromatic amino acid biosynthesis</keyword>
<gene>
    <name evidence="11" type="ORF">C943_00199</name>
</gene>
<keyword evidence="6" id="KW-0456">Lyase</keyword>
<dbReference type="OrthoDB" id="9802281at2"/>
<dbReference type="Gene3D" id="3.40.190.10">
    <property type="entry name" value="Periplasmic binding protein-like II"/>
    <property type="match status" value="2"/>
</dbReference>
<dbReference type="FunCoup" id="M7YE74">
    <property type="interactions" value="342"/>
</dbReference>
<evidence type="ECO:0000256" key="7">
    <source>
        <dbReference type="ARBA" id="ARBA00047848"/>
    </source>
</evidence>
<dbReference type="STRING" id="1239962.C943_00199"/>
<dbReference type="Gene3D" id="3.30.70.260">
    <property type="match status" value="1"/>
</dbReference>
<proteinExistence type="predicted"/>
<dbReference type="SUPFAM" id="SSF53850">
    <property type="entry name" value="Periplasmic binding protein-like II"/>
    <property type="match status" value="1"/>
</dbReference>
<dbReference type="GO" id="GO:0009094">
    <property type="term" value="P:L-phenylalanine biosynthetic process"/>
    <property type="evidence" value="ECO:0007669"/>
    <property type="project" value="UniProtKB-UniPathway"/>
</dbReference>
<keyword evidence="3" id="KW-0028">Amino-acid biosynthesis</keyword>
<evidence type="ECO:0000256" key="3">
    <source>
        <dbReference type="ARBA" id="ARBA00022605"/>
    </source>
</evidence>
<dbReference type="InterPro" id="IPR008242">
    <property type="entry name" value="Chor_mutase/pphenate_deHydtase"/>
</dbReference>
<dbReference type="InterPro" id="IPR045865">
    <property type="entry name" value="ACT-like_dom_sf"/>
</dbReference>
<dbReference type="Pfam" id="PF00800">
    <property type="entry name" value="PDT"/>
    <property type="match status" value="1"/>
</dbReference>
<dbReference type="EMBL" id="AMZY02000001">
    <property type="protein sequence ID" value="EMS35426.1"/>
    <property type="molecule type" value="Genomic_DNA"/>
</dbReference>
<comment type="catalytic activity">
    <reaction evidence="7">
        <text>prephenate + H(+) = 3-phenylpyruvate + CO2 + H2O</text>
        <dbReference type="Rhea" id="RHEA:21648"/>
        <dbReference type="ChEBI" id="CHEBI:15377"/>
        <dbReference type="ChEBI" id="CHEBI:15378"/>
        <dbReference type="ChEBI" id="CHEBI:16526"/>
        <dbReference type="ChEBI" id="CHEBI:18005"/>
        <dbReference type="ChEBI" id="CHEBI:29934"/>
        <dbReference type="EC" id="4.2.1.51"/>
    </reaction>
</comment>
<evidence type="ECO:0000256" key="2">
    <source>
        <dbReference type="ARBA" id="ARBA00013147"/>
    </source>
</evidence>
<dbReference type="EC" id="4.2.1.51" evidence="2"/>
<evidence type="ECO:0000256" key="1">
    <source>
        <dbReference type="ARBA" id="ARBA00004741"/>
    </source>
</evidence>
<accession>M7YE74</accession>